<reference evidence="1 2" key="1">
    <citation type="journal article" date="2021" name="Nat. Commun.">
        <title>Genetic determinants of endophytism in the Arabidopsis root mycobiome.</title>
        <authorList>
            <person name="Mesny F."/>
            <person name="Miyauchi S."/>
            <person name="Thiergart T."/>
            <person name="Pickel B."/>
            <person name="Atanasova L."/>
            <person name="Karlsson M."/>
            <person name="Huettel B."/>
            <person name="Barry K.W."/>
            <person name="Haridas S."/>
            <person name="Chen C."/>
            <person name="Bauer D."/>
            <person name="Andreopoulos W."/>
            <person name="Pangilinan J."/>
            <person name="LaButti K."/>
            <person name="Riley R."/>
            <person name="Lipzen A."/>
            <person name="Clum A."/>
            <person name="Drula E."/>
            <person name="Henrissat B."/>
            <person name="Kohler A."/>
            <person name="Grigoriev I.V."/>
            <person name="Martin F.M."/>
            <person name="Hacquard S."/>
        </authorList>
    </citation>
    <scope>NUCLEOTIDE SEQUENCE [LARGE SCALE GENOMIC DNA]</scope>
    <source>
        <strain evidence="1 2">MPI-SDFR-AT-0079</strain>
    </source>
</reference>
<evidence type="ECO:0000313" key="2">
    <source>
        <dbReference type="Proteomes" id="UP000724584"/>
    </source>
</evidence>
<protein>
    <submittedName>
        <fullName evidence="1">Uncharacterized protein</fullName>
    </submittedName>
</protein>
<comment type="caution">
    <text evidence="1">The sequence shown here is derived from an EMBL/GenBank/DDBJ whole genome shotgun (WGS) entry which is preliminary data.</text>
</comment>
<name>A0ACB7NWM6_9PEZI</name>
<dbReference type="EMBL" id="JAGIZQ010000007">
    <property type="protein sequence ID" value="KAH6617138.1"/>
    <property type="molecule type" value="Genomic_DNA"/>
</dbReference>
<organism evidence="1 2">
    <name type="scientific">Chaetomium tenue</name>
    <dbReference type="NCBI Taxonomy" id="1854479"/>
    <lineage>
        <taxon>Eukaryota</taxon>
        <taxon>Fungi</taxon>
        <taxon>Dikarya</taxon>
        <taxon>Ascomycota</taxon>
        <taxon>Pezizomycotina</taxon>
        <taxon>Sordariomycetes</taxon>
        <taxon>Sordariomycetidae</taxon>
        <taxon>Sordariales</taxon>
        <taxon>Chaetomiaceae</taxon>
        <taxon>Chaetomium</taxon>
    </lineage>
</organism>
<accession>A0ACB7NWM6</accession>
<dbReference type="Proteomes" id="UP000724584">
    <property type="component" value="Unassembled WGS sequence"/>
</dbReference>
<gene>
    <name evidence="1" type="ORF">F5144DRAFT_541001</name>
</gene>
<keyword evidence="2" id="KW-1185">Reference proteome</keyword>
<evidence type="ECO:0000313" key="1">
    <source>
        <dbReference type="EMBL" id="KAH6617138.1"/>
    </source>
</evidence>
<sequence>MAYRTAERERDRDRYYERDRFSDARERFESADDDGPHVYTRRSGSRRGRRDDEPPLSATARLPPPPPWERLAEREVREGFRERDESAVGPAPPIMERDRERERRFRGVDGEVELEGGDGRGGVVVRERSRERRRVVYDDDSDEGPRPSRLRRPVSPPLGPEVERSRRVVRSPSPGFGGRPPMLVRRQSSLDTFDRKPAGKRYWERERGEEYGPPARRSEQRVPHYVDIPLPRTKALPPPRGYHATQLTSLGELELVARSSADDIIEERIERRTEIYESSPAPPPPIAAQVIHGGSGPLIIDANPPHHHHHPPVDVSPARYTTTSYDTYDTTSSYDTYTSSAPTIVLDSRSREVSGHVPVGPVALAGDRHHRHHRHESDDLRSEIRHLEKQLARRDSRSRHRHSHSRHRSMSRGDLVRAERLGTGELVLYEEEIEQIQEPSRAGPRLERDKRGRMSISVPRYR</sequence>
<proteinExistence type="predicted"/>